<dbReference type="Proteomes" id="UP001237642">
    <property type="component" value="Unassembled WGS sequence"/>
</dbReference>
<reference evidence="3" key="2">
    <citation type="submission" date="2023-05" db="EMBL/GenBank/DDBJ databases">
        <authorList>
            <person name="Schelkunov M.I."/>
        </authorList>
    </citation>
    <scope>NUCLEOTIDE SEQUENCE</scope>
    <source>
        <strain evidence="3">Hsosn_3</strain>
        <tissue evidence="3">Leaf</tissue>
    </source>
</reference>
<sequence length="215" mass="24591">MSSIELLVFPSELLQLVHLRYLELRFRSGNPPESISHLRELETLIMSSRMNMVVPQNIWKIINLKHLCIKSGENLVNFSDFKEELSSLESMQTMSLLSPTRQCRHILARTCNLQKLGLCGPVTTKGGDLKFPDLGQLVHLKTLKLLNTVPLCKPGRLSDSITFPESLRNLTMSNTYLDWKEAWVFEMIPNLEVLKLKLHAFVGKEWETSVEAFPV</sequence>
<accession>A0AAD8I730</accession>
<evidence type="ECO:0000313" key="3">
    <source>
        <dbReference type="EMBL" id="KAK1379973.1"/>
    </source>
</evidence>
<evidence type="ECO:0000313" key="4">
    <source>
        <dbReference type="Proteomes" id="UP001237642"/>
    </source>
</evidence>
<reference evidence="3" key="1">
    <citation type="submission" date="2023-02" db="EMBL/GenBank/DDBJ databases">
        <title>Genome of toxic invasive species Heracleum sosnowskyi carries increased number of genes despite the absence of recent whole-genome duplications.</title>
        <authorList>
            <person name="Schelkunov M."/>
            <person name="Shtratnikova V."/>
            <person name="Makarenko M."/>
            <person name="Klepikova A."/>
            <person name="Omelchenko D."/>
            <person name="Novikova G."/>
            <person name="Obukhova E."/>
            <person name="Bogdanov V."/>
            <person name="Penin A."/>
            <person name="Logacheva M."/>
        </authorList>
    </citation>
    <scope>NUCLEOTIDE SEQUENCE</scope>
    <source>
        <strain evidence="3">Hsosn_3</strain>
        <tissue evidence="3">Leaf</tissue>
    </source>
</reference>
<keyword evidence="4" id="KW-1185">Reference proteome</keyword>
<organism evidence="3 4">
    <name type="scientific">Heracleum sosnowskyi</name>
    <dbReference type="NCBI Taxonomy" id="360622"/>
    <lineage>
        <taxon>Eukaryota</taxon>
        <taxon>Viridiplantae</taxon>
        <taxon>Streptophyta</taxon>
        <taxon>Embryophyta</taxon>
        <taxon>Tracheophyta</taxon>
        <taxon>Spermatophyta</taxon>
        <taxon>Magnoliopsida</taxon>
        <taxon>eudicotyledons</taxon>
        <taxon>Gunneridae</taxon>
        <taxon>Pentapetalae</taxon>
        <taxon>asterids</taxon>
        <taxon>campanulids</taxon>
        <taxon>Apiales</taxon>
        <taxon>Apiaceae</taxon>
        <taxon>Apioideae</taxon>
        <taxon>apioid superclade</taxon>
        <taxon>Tordylieae</taxon>
        <taxon>Tordyliinae</taxon>
        <taxon>Heracleum</taxon>
    </lineage>
</organism>
<dbReference type="SUPFAM" id="SSF52058">
    <property type="entry name" value="L domain-like"/>
    <property type="match status" value="1"/>
</dbReference>
<dbReference type="InterPro" id="IPR032675">
    <property type="entry name" value="LRR_dom_sf"/>
</dbReference>
<dbReference type="InterPro" id="IPR055414">
    <property type="entry name" value="LRR_R13L4/SHOC2-like"/>
</dbReference>
<proteinExistence type="predicted"/>
<gene>
    <name evidence="3" type="ORF">POM88_026717</name>
</gene>
<protein>
    <submittedName>
        <fullName evidence="3">Leucine-rich repeat domain, L domain-like protein</fullName>
    </submittedName>
</protein>
<name>A0AAD8I730_9APIA</name>
<keyword evidence="1" id="KW-0677">Repeat</keyword>
<dbReference type="PANTHER" id="PTHR15140:SF37">
    <property type="entry name" value="UBIQUITIN-LIKE DOMAIN-CONTAINING PROTEIN"/>
    <property type="match status" value="1"/>
</dbReference>
<feature type="domain" description="Disease resistance R13L4/SHOC-2-like LRR" evidence="2">
    <location>
        <begin position="12"/>
        <end position="200"/>
    </location>
</feature>
<dbReference type="Gene3D" id="3.80.10.10">
    <property type="entry name" value="Ribonuclease Inhibitor"/>
    <property type="match status" value="1"/>
</dbReference>
<dbReference type="EMBL" id="JAUIZM010000006">
    <property type="protein sequence ID" value="KAK1379973.1"/>
    <property type="molecule type" value="Genomic_DNA"/>
</dbReference>
<dbReference type="PANTHER" id="PTHR15140">
    <property type="entry name" value="TUBULIN-SPECIFIC CHAPERONE E"/>
    <property type="match status" value="1"/>
</dbReference>
<dbReference type="Pfam" id="PF23598">
    <property type="entry name" value="LRR_14"/>
    <property type="match status" value="1"/>
</dbReference>
<comment type="caution">
    <text evidence="3">The sequence shown here is derived from an EMBL/GenBank/DDBJ whole genome shotgun (WGS) entry which is preliminary data.</text>
</comment>
<dbReference type="AlphaFoldDB" id="A0AAD8I730"/>
<evidence type="ECO:0000259" key="2">
    <source>
        <dbReference type="Pfam" id="PF23598"/>
    </source>
</evidence>
<evidence type="ECO:0000256" key="1">
    <source>
        <dbReference type="ARBA" id="ARBA00022737"/>
    </source>
</evidence>